<proteinExistence type="predicted"/>
<dbReference type="Proteomes" id="UP000266673">
    <property type="component" value="Unassembled WGS sequence"/>
</dbReference>
<dbReference type="EMBL" id="QKWP01000763">
    <property type="protein sequence ID" value="RIB15202.1"/>
    <property type="molecule type" value="Genomic_DNA"/>
</dbReference>
<evidence type="ECO:0000313" key="4">
    <source>
        <dbReference type="EMBL" id="RIB15202.1"/>
    </source>
</evidence>
<feature type="coiled-coil region" evidence="1">
    <location>
        <begin position="47"/>
        <end position="88"/>
    </location>
</feature>
<accession>A0A397UZQ3</accession>
<evidence type="ECO:0000256" key="3">
    <source>
        <dbReference type="SAM" id="Phobius"/>
    </source>
</evidence>
<dbReference type="AlphaFoldDB" id="A0A397UZQ3"/>
<evidence type="ECO:0000256" key="2">
    <source>
        <dbReference type="SAM" id="MobiDB-lite"/>
    </source>
</evidence>
<comment type="caution">
    <text evidence="4">The sequence shown here is derived from an EMBL/GenBank/DDBJ whole genome shotgun (WGS) entry which is preliminary data.</text>
</comment>
<evidence type="ECO:0000256" key="1">
    <source>
        <dbReference type="SAM" id="Coils"/>
    </source>
</evidence>
<gene>
    <name evidence="4" type="ORF">C2G38_1597924</name>
</gene>
<keyword evidence="5" id="KW-1185">Reference proteome</keyword>
<evidence type="ECO:0000313" key="5">
    <source>
        <dbReference type="Proteomes" id="UP000266673"/>
    </source>
</evidence>
<protein>
    <submittedName>
        <fullName evidence="4">Uncharacterized protein</fullName>
    </submittedName>
</protein>
<feature type="compositionally biased region" description="Polar residues" evidence="2">
    <location>
        <begin position="1"/>
        <end position="23"/>
    </location>
</feature>
<keyword evidence="1" id="KW-0175">Coiled coil</keyword>
<feature type="transmembrane region" description="Helical" evidence="3">
    <location>
        <begin position="102"/>
        <end position="124"/>
    </location>
</feature>
<keyword evidence="3" id="KW-0472">Membrane</keyword>
<feature type="region of interest" description="Disordered" evidence="2">
    <location>
        <begin position="1"/>
        <end position="24"/>
    </location>
</feature>
<dbReference type="OrthoDB" id="2384532at2759"/>
<keyword evidence="3" id="KW-0812">Transmembrane</keyword>
<sequence>MAQQPSRTRISRPSGNISFNNPSAPGIHNFRISLSESTEQQPNPLRVAFLEYQIACLNSRLSSLTQENNNLRSEVATLKAQMETQEISHSISFEKFLNDQKIFCKWPTLIFFLWFIYFVNYFLIFF</sequence>
<name>A0A397UZQ3_9GLOM</name>
<organism evidence="4 5">
    <name type="scientific">Gigaspora rosea</name>
    <dbReference type="NCBI Taxonomy" id="44941"/>
    <lineage>
        <taxon>Eukaryota</taxon>
        <taxon>Fungi</taxon>
        <taxon>Fungi incertae sedis</taxon>
        <taxon>Mucoromycota</taxon>
        <taxon>Glomeromycotina</taxon>
        <taxon>Glomeromycetes</taxon>
        <taxon>Diversisporales</taxon>
        <taxon>Gigasporaceae</taxon>
        <taxon>Gigaspora</taxon>
    </lineage>
</organism>
<keyword evidence="3" id="KW-1133">Transmembrane helix</keyword>
<reference evidence="4 5" key="1">
    <citation type="submission" date="2018-06" db="EMBL/GenBank/DDBJ databases">
        <title>Comparative genomics reveals the genomic features of Rhizophagus irregularis, R. cerebriforme, R. diaphanum and Gigaspora rosea, and their symbiotic lifestyle signature.</title>
        <authorList>
            <person name="Morin E."/>
            <person name="San Clemente H."/>
            <person name="Chen E.C.H."/>
            <person name="De La Providencia I."/>
            <person name="Hainaut M."/>
            <person name="Kuo A."/>
            <person name="Kohler A."/>
            <person name="Murat C."/>
            <person name="Tang N."/>
            <person name="Roy S."/>
            <person name="Loubradou J."/>
            <person name="Henrissat B."/>
            <person name="Grigoriev I.V."/>
            <person name="Corradi N."/>
            <person name="Roux C."/>
            <person name="Martin F.M."/>
        </authorList>
    </citation>
    <scope>NUCLEOTIDE SEQUENCE [LARGE SCALE GENOMIC DNA]</scope>
    <source>
        <strain evidence="4 5">DAOM 194757</strain>
    </source>
</reference>